<proteinExistence type="predicted"/>
<protein>
    <submittedName>
        <fullName evidence="1">Uncharacterized protein</fullName>
    </submittedName>
</protein>
<dbReference type="Proteomes" id="UP001620514">
    <property type="component" value="Unassembled WGS sequence"/>
</dbReference>
<evidence type="ECO:0000313" key="1">
    <source>
        <dbReference type="EMBL" id="MFK4441929.1"/>
    </source>
</evidence>
<evidence type="ECO:0000313" key="2">
    <source>
        <dbReference type="Proteomes" id="UP001620514"/>
    </source>
</evidence>
<name>A0ABW8MF09_9BURK</name>
<organism evidence="1 2">
    <name type="scientific">Caballeronia udeis</name>
    <dbReference type="NCBI Taxonomy" id="1232866"/>
    <lineage>
        <taxon>Bacteria</taxon>
        <taxon>Pseudomonadati</taxon>
        <taxon>Pseudomonadota</taxon>
        <taxon>Betaproteobacteria</taxon>
        <taxon>Burkholderiales</taxon>
        <taxon>Burkholderiaceae</taxon>
        <taxon>Caballeronia</taxon>
    </lineage>
</organism>
<comment type="caution">
    <text evidence="1">The sequence shown here is derived from an EMBL/GenBank/DDBJ whole genome shotgun (WGS) entry which is preliminary data.</text>
</comment>
<sequence length="154" mass="17181">MLGNPHDEYERASATGRDVSIAFPNNRHVNQPPAACAGLPFLFDFRAPLLSFDFLKRGLEKLIPVTADKGLDLTEWSIPPSPLFNENAGKIGLLGPQSAKDVAYVYENIRALRQNFHMLSKDHRNMPREWGSAMIGGLAAIQRAETRGRPLTRR</sequence>
<keyword evidence="2" id="KW-1185">Reference proteome</keyword>
<dbReference type="EMBL" id="JBIYDN010000004">
    <property type="protein sequence ID" value="MFK4441929.1"/>
    <property type="molecule type" value="Genomic_DNA"/>
</dbReference>
<gene>
    <name evidence="1" type="ORF">ABH943_001944</name>
</gene>
<reference evidence="1 2" key="1">
    <citation type="submission" date="2024-11" db="EMBL/GenBank/DDBJ databases">
        <title>Using genomics to understand microbial adaptation to soil warming.</title>
        <authorList>
            <person name="Deangelis K.M. PhD."/>
        </authorList>
    </citation>
    <scope>NUCLEOTIDE SEQUENCE [LARGE SCALE GENOMIC DNA]</scope>
    <source>
        <strain evidence="1 2">GAS97</strain>
    </source>
</reference>
<accession>A0ABW8MF09</accession>